<dbReference type="PIRSF" id="PIRSF028065">
    <property type="entry name" value="UCP028065"/>
    <property type="match status" value="1"/>
</dbReference>
<dbReference type="EMBL" id="LT906435">
    <property type="protein sequence ID" value="SNU84094.1"/>
    <property type="molecule type" value="Genomic_DNA"/>
</dbReference>
<dbReference type="GO" id="GO:1901530">
    <property type="term" value="P:response to hypochlorite"/>
    <property type="evidence" value="ECO:0007669"/>
    <property type="project" value="TreeGrafter"/>
</dbReference>
<dbReference type="AlphaFoldDB" id="A0A239SH48"/>
<dbReference type="InterPro" id="IPR007339">
    <property type="entry name" value="RclC-like"/>
</dbReference>
<organism evidence="2 3">
    <name type="scientific">Pandoraea sputorum</name>
    <dbReference type="NCBI Taxonomy" id="93222"/>
    <lineage>
        <taxon>Bacteria</taxon>
        <taxon>Pseudomonadati</taxon>
        <taxon>Pseudomonadota</taxon>
        <taxon>Betaproteobacteria</taxon>
        <taxon>Burkholderiales</taxon>
        <taxon>Burkholderiaceae</taxon>
        <taxon>Pandoraea</taxon>
    </lineage>
</organism>
<evidence type="ECO:0000256" key="1">
    <source>
        <dbReference type="SAM" id="Phobius"/>
    </source>
</evidence>
<dbReference type="PANTHER" id="PTHR40106:SF1">
    <property type="entry name" value="INNER MEMBRANE PROTEIN RCLC"/>
    <property type="match status" value="1"/>
</dbReference>
<keyword evidence="1" id="KW-1133">Transmembrane helix</keyword>
<name>A0A239SH48_9BURK</name>
<keyword evidence="3" id="KW-1185">Reference proteome</keyword>
<evidence type="ECO:0000313" key="3">
    <source>
        <dbReference type="Proteomes" id="UP000215126"/>
    </source>
</evidence>
<dbReference type="GO" id="GO:0005886">
    <property type="term" value="C:plasma membrane"/>
    <property type="evidence" value="ECO:0007669"/>
    <property type="project" value="TreeGrafter"/>
</dbReference>
<accession>A0A239SH48</accession>
<proteinExistence type="predicted"/>
<protein>
    <submittedName>
        <fullName evidence="2">Predicted membrane protein</fullName>
    </submittedName>
</protein>
<gene>
    <name evidence="2" type="ORF">SAMEA4530655_01815</name>
</gene>
<evidence type="ECO:0000313" key="2">
    <source>
        <dbReference type="EMBL" id="SNU84094.1"/>
    </source>
</evidence>
<feature type="transmembrane region" description="Helical" evidence="1">
    <location>
        <begin position="93"/>
        <end position="111"/>
    </location>
</feature>
<feature type="transmembrane region" description="Helical" evidence="1">
    <location>
        <begin position="55"/>
        <end position="81"/>
    </location>
</feature>
<keyword evidence="1" id="KW-0812">Transmembrane</keyword>
<keyword evidence="1" id="KW-0472">Membrane</keyword>
<dbReference type="Pfam" id="PF04224">
    <property type="entry name" value="DUF417"/>
    <property type="match status" value="1"/>
</dbReference>
<feature type="transmembrane region" description="Helical" evidence="1">
    <location>
        <begin position="123"/>
        <end position="143"/>
    </location>
</feature>
<dbReference type="InterPro" id="IPR016865">
    <property type="entry name" value="RclC"/>
</dbReference>
<sequence length="159" mass="17295">MHNAHMTCPTAARLERLAYYFALYSVVGIFIGYGFHKFTEREAAVIFPLVSQHPLLGWLYLGLSAQTVSNLVGCFELASALAMAHAGNRRVRLAGSLGVALTLIVTVSFLATTPDLRGGTFGFLIKDLTLLSVALLVAARTFAQGREQNIYSRYPSALK</sequence>
<dbReference type="PANTHER" id="PTHR40106">
    <property type="entry name" value="INNER MEMBRANE PROTEIN RCLC"/>
    <property type="match status" value="1"/>
</dbReference>
<reference evidence="2 3" key="1">
    <citation type="submission" date="2017-06" db="EMBL/GenBank/DDBJ databases">
        <authorList>
            <consortium name="Pathogen Informatics"/>
        </authorList>
    </citation>
    <scope>NUCLEOTIDE SEQUENCE [LARGE SCALE GENOMIC DNA]</scope>
    <source>
        <strain evidence="2 3">NCTC13161</strain>
    </source>
</reference>
<dbReference type="Proteomes" id="UP000215126">
    <property type="component" value="Chromosome 1"/>
</dbReference>
<feature type="transmembrane region" description="Helical" evidence="1">
    <location>
        <begin position="17"/>
        <end position="35"/>
    </location>
</feature>